<dbReference type="GO" id="GO:0070573">
    <property type="term" value="F:metallodipeptidase activity"/>
    <property type="evidence" value="ECO:0007669"/>
    <property type="project" value="InterPro"/>
</dbReference>
<evidence type="ECO:0000313" key="1">
    <source>
        <dbReference type="EMBL" id="SFE36871.1"/>
    </source>
</evidence>
<evidence type="ECO:0000313" key="2">
    <source>
        <dbReference type="Proteomes" id="UP000199516"/>
    </source>
</evidence>
<dbReference type="STRING" id="930128.SAMN05192532_101542"/>
<dbReference type="PANTHER" id="PTHR10443:SF12">
    <property type="entry name" value="DIPEPTIDASE"/>
    <property type="match status" value="1"/>
</dbReference>
<dbReference type="EMBL" id="FONT01000001">
    <property type="protein sequence ID" value="SFE36871.1"/>
    <property type="molecule type" value="Genomic_DNA"/>
</dbReference>
<accession>A0A1I1ZYY6</accession>
<dbReference type="Gene3D" id="3.20.20.140">
    <property type="entry name" value="Metal-dependent hydrolases"/>
    <property type="match status" value="1"/>
</dbReference>
<dbReference type="PROSITE" id="PS51365">
    <property type="entry name" value="RENAL_DIPEPTIDASE_2"/>
    <property type="match status" value="1"/>
</dbReference>
<reference evidence="1 2" key="1">
    <citation type="submission" date="2016-10" db="EMBL/GenBank/DDBJ databases">
        <authorList>
            <person name="de Groot N.N."/>
        </authorList>
    </citation>
    <scope>NUCLEOTIDE SEQUENCE [LARGE SCALE GENOMIC DNA]</scope>
    <source>
        <strain evidence="1 2">DSM 23995</strain>
    </source>
</reference>
<dbReference type="Pfam" id="PF01244">
    <property type="entry name" value="Peptidase_M19"/>
    <property type="match status" value="1"/>
</dbReference>
<dbReference type="AlphaFoldDB" id="A0A1I1ZYY6"/>
<dbReference type="PANTHER" id="PTHR10443">
    <property type="entry name" value="MICROSOMAL DIPEPTIDASE"/>
    <property type="match status" value="1"/>
</dbReference>
<organism evidence="1 2">
    <name type="scientific">Alteribacillus iranensis</name>
    <dbReference type="NCBI Taxonomy" id="930128"/>
    <lineage>
        <taxon>Bacteria</taxon>
        <taxon>Bacillati</taxon>
        <taxon>Bacillota</taxon>
        <taxon>Bacilli</taxon>
        <taxon>Bacillales</taxon>
        <taxon>Bacillaceae</taxon>
        <taxon>Alteribacillus</taxon>
    </lineage>
</organism>
<dbReference type="Proteomes" id="UP000199516">
    <property type="component" value="Unassembled WGS sequence"/>
</dbReference>
<dbReference type="InterPro" id="IPR008257">
    <property type="entry name" value="Pept_M19"/>
</dbReference>
<gene>
    <name evidence="1" type="ORF">SAMN05192532_101542</name>
</gene>
<dbReference type="OrthoDB" id="9804920at2"/>
<protein>
    <submittedName>
        <fullName evidence="1">Membrane dipeptidase</fullName>
    </submittedName>
</protein>
<dbReference type="InterPro" id="IPR032466">
    <property type="entry name" value="Metal_Hydrolase"/>
</dbReference>
<dbReference type="GO" id="GO:0006508">
    <property type="term" value="P:proteolysis"/>
    <property type="evidence" value="ECO:0007669"/>
    <property type="project" value="InterPro"/>
</dbReference>
<dbReference type="RefSeq" id="WP_091656985.1">
    <property type="nucleotide sequence ID" value="NZ_FONT01000001.1"/>
</dbReference>
<name>A0A1I1ZYY6_9BACI</name>
<sequence>MFTADIHCDALWKMSETGNHSFTENAHTLVNKYSLERGNINVQNFALFTPPRQSIQKQRQQIQEEVHLFENKIIVEDTIEWKPYQRISLTSPANTHAILSLEGAGMFANDWKSWEWLKSKGVEIISLTWNEKNDLAAGSSQPNQYGLTEAGKEMIQWMNANDIIVDASHLNEKSFWDVLDWADQVLVTHSNVKSICNHPRNLSDDQIKALAHKKGFLGLTLYPLFLNGTESATYADIARHLERLDQLGALRITGFGSDFDGIDTYVDGLSGPEHLPHLISWLTHFFDRHIIKGISGHHFKEYWNASRPNK</sequence>
<dbReference type="SUPFAM" id="SSF51556">
    <property type="entry name" value="Metallo-dependent hydrolases"/>
    <property type="match status" value="1"/>
</dbReference>
<keyword evidence="2" id="KW-1185">Reference proteome</keyword>
<proteinExistence type="predicted"/>